<feature type="region of interest" description="Disordered" evidence="1">
    <location>
        <begin position="274"/>
        <end position="297"/>
    </location>
</feature>
<gene>
    <name evidence="3" type="ORF">CLEP1334_LOCUS1866</name>
</gene>
<organism evidence="3">
    <name type="scientific">Calcidiscus leptoporus</name>
    <dbReference type="NCBI Taxonomy" id="127549"/>
    <lineage>
        <taxon>Eukaryota</taxon>
        <taxon>Haptista</taxon>
        <taxon>Haptophyta</taxon>
        <taxon>Prymnesiophyceae</taxon>
        <taxon>Coccolithales</taxon>
        <taxon>Calcidiscaceae</taxon>
        <taxon>Calcidiscus</taxon>
    </lineage>
</organism>
<evidence type="ECO:0000256" key="2">
    <source>
        <dbReference type="SAM" id="Phobius"/>
    </source>
</evidence>
<feature type="transmembrane region" description="Helical" evidence="2">
    <location>
        <begin position="226"/>
        <end position="244"/>
    </location>
</feature>
<accession>A0A7S0NQ23</accession>
<feature type="transmembrane region" description="Helical" evidence="2">
    <location>
        <begin position="121"/>
        <end position="141"/>
    </location>
</feature>
<keyword evidence="2" id="KW-0472">Membrane</keyword>
<evidence type="ECO:0000313" key="3">
    <source>
        <dbReference type="EMBL" id="CAD8526349.1"/>
    </source>
</evidence>
<reference evidence="3" key="1">
    <citation type="submission" date="2021-01" db="EMBL/GenBank/DDBJ databases">
        <authorList>
            <person name="Corre E."/>
            <person name="Pelletier E."/>
            <person name="Niang G."/>
            <person name="Scheremetjew M."/>
            <person name="Finn R."/>
            <person name="Kale V."/>
            <person name="Holt S."/>
            <person name="Cochrane G."/>
            <person name="Meng A."/>
            <person name="Brown T."/>
            <person name="Cohen L."/>
        </authorList>
    </citation>
    <scope>NUCLEOTIDE SEQUENCE</scope>
    <source>
        <strain evidence="3">RCC1130</strain>
    </source>
</reference>
<proteinExistence type="predicted"/>
<feature type="transmembrane region" description="Helical" evidence="2">
    <location>
        <begin position="88"/>
        <end position="109"/>
    </location>
</feature>
<protein>
    <submittedName>
        <fullName evidence="3">Uncharacterized protein</fullName>
    </submittedName>
</protein>
<keyword evidence="2" id="KW-1133">Transmembrane helix</keyword>
<keyword evidence="2" id="KW-0812">Transmembrane</keyword>
<feature type="transmembrane region" description="Helical" evidence="2">
    <location>
        <begin position="186"/>
        <end position="206"/>
    </location>
</feature>
<evidence type="ECO:0000256" key="1">
    <source>
        <dbReference type="SAM" id="MobiDB-lite"/>
    </source>
</evidence>
<sequence length="324" mass="35373">MASMDDSASMGAMTFIEHEMQHLATQELLPCEWQRAASRARQPERYDIDHGAEDLWLLDSQLATMHAGACSALVLFNAWTSWTSTTTPELACLALWAAVGVVHLAAYALPHNDRLQLARAWLTLCAPLVAMAIFTLAFAHWSPALKASWVIVRTDGVIFSEIYAYLYIGKGVIIASQPLPLHTRLAAMAAGIVVGSVVWPLQLYAAAAAAGRARDAWSIAVRTGPAIAVGFSLWTCFTCIAQAAGRQRGAQLRRVYSAFEDRRRQELQENALKQLRQHTPAADDDGTDDDLSRTSTVEGRTVGHVALRAAVEMAMIPHDQGHDE</sequence>
<dbReference type="AlphaFoldDB" id="A0A7S0NQ23"/>
<dbReference type="EMBL" id="HBER01003624">
    <property type="protein sequence ID" value="CAD8526349.1"/>
    <property type="molecule type" value="Transcribed_RNA"/>
</dbReference>
<name>A0A7S0NQ23_9EUKA</name>